<evidence type="ECO:0000256" key="4">
    <source>
        <dbReference type="RuleBase" id="RU003345"/>
    </source>
</evidence>
<dbReference type="InterPro" id="IPR016160">
    <property type="entry name" value="Ald_DH_CS_CYS"/>
</dbReference>
<dbReference type="PROSITE" id="PS00070">
    <property type="entry name" value="ALDEHYDE_DEHYDR_CYS"/>
    <property type="match status" value="1"/>
</dbReference>
<keyword evidence="2 4" id="KW-0560">Oxidoreductase</keyword>
<evidence type="ECO:0000313" key="7">
    <source>
        <dbReference type="Proteomes" id="UP000223749"/>
    </source>
</evidence>
<evidence type="ECO:0000313" key="6">
    <source>
        <dbReference type="EMBL" id="ATP59360.1"/>
    </source>
</evidence>
<name>A0A2D1UCK8_9SPHI</name>
<dbReference type="PANTHER" id="PTHR11699">
    <property type="entry name" value="ALDEHYDE DEHYDROGENASE-RELATED"/>
    <property type="match status" value="1"/>
</dbReference>
<dbReference type="GO" id="GO:0016620">
    <property type="term" value="F:oxidoreductase activity, acting on the aldehyde or oxo group of donors, NAD or NADP as acceptor"/>
    <property type="evidence" value="ECO:0007669"/>
    <property type="project" value="InterPro"/>
</dbReference>
<dbReference type="InterPro" id="IPR016162">
    <property type="entry name" value="Ald_DH_N"/>
</dbReference>
<evidence type="ECO:0000256" key="3">
    <source>
        <dbReference type="PROSITE-ProRule" id="PRU10007"/>
    </source>
</evidence>
<dbReference type="Proteomes" id="UP000223749">
    <property type="component" value="Chromosome"/>
</dbReference>
<proteinExistence type="inferred from homology"/>
<feature type="active site" evidence="3">
    <location>
        <position position="226"/>
    </location>
</feature>
<accession>A0A2D1UCK8</accession>
<evidence type="ECO:0000256" key="1">
    <source>
        <dbReference type="ARBA" id="ARBA00009986"/>
    </source>
</evidence>
<dbReference type="InterPro" id="IPR029510">
    <property type="entry name" value="Ald_DH_CS_GLU"/>
</dbReference>
<protein>
    <submittedName>
        <fullName evidence="6">Aldehyde dehydrogenase</fullName>
    </submittedName>
</protein>
<reference evidence="6 7" key="1">
    <citation type="submission" date="2017-10" db="EMBL/GenBank/DDBJ databases">
        <title>Whole genome of Pedobacter ginsengisoli T01R-27 isolated from tomato rhizosphere.</title>
        <authorList>
            <person name="Weon H.-Y."/>
            <person name="Lee S.A."/>
            <person name="Sang M.K."/>
            <person name="Song J."/>
        </authorList>
    </citation>
    <scope>NUCLEOTIDE SEQUENCE [LARGE SCALE GENOMIC DNA]</scope>
    <source>
        <strain evidence="6 7">T01R-27</strain>
    </source>
</reference>
<gene>
    <name evidence="6" type="ORF">CPT03_22610</name>
</gene>
<dbReference type="InterPro" id="IPR015590">
    <property type="entry name" value="Aldehyde_DH_dom"/>
</dbReference>
<comment type="similarity">
    <text evidence="1 4">Belongs to the aldehyde dehydrogenase family.</text>
</comment>
<feature type="domain" description="Aldehyde dehydrogenase" evidence="5">
    <location>
        <begin position="1"/>
        <end position="449"/>
    </location>
</feature>
<sequence>MNVVNPATEEIITILIENDRPSLDKKYALLKAGQQHWAQQPLSERISVVHKFYDLLDLEKEKLAAILTSEVGKPLQQSRNELNGARVRIQWMLNNAEKYLSDELVTDTDELKEKISYDPLGVICNISAWNYPYLVGVNVFVPALLAGNAVMYKPSEYASLTGLEIERLLKKAGVPENVFQIAIGAKQTGEHLLDMDFDGYFFTGSYKTGKHIYERVAKKMVPCQLELGGKDPLYVADDVKDIKAVAAGTADGAFYNNGQSCCAVERIYVHQNVYDAYVAAFVKEVNSWKSGLPTEDEVYIGALTRKEQIGLLKHQVEDALAKGAALLQGGKQKDGKGYYFEPTVLTNVTNDMKVMQEESFGPIIGIMKVADDQEALEKMKDTSYGLTASVYSDNRNRAERILSQIDSGTGYWNCCDRVSAGVPWSGRKHSGIGATLSHQGLRAFTKPKAWHLRS</sequence>
<dbReference type="Gene3D" id="3.40.309.10">
    <property type="entry name" value="Aldehyde Dehydrogenase, Chain A, domain 2"/>
    <property type="match status" value="1"/>
</dbReference>
<dbReference type="SUPFAM" id="SSF53720">
    <property type="entry name" value="ALDH-like"/>
    <property type="match status" value="1"/>
</dbReference>
<evidence type="ECO:0000256" key="2">
    <source>
        <dbReference type="ARBA" id="ARBA00023002"/>
    </source>
</evidence>
<dbReference type="FunFam" id="3.40.309.10:FF:000009">
    <property type="entry name" value="Aldehyde dehydrogenase A"/>
    <property type="match status" value="1"/>
</dbReference>
<dbReference type="CDD" id="cd07102">
    <property type="entry name" value="ALDH_EDX86601"/>
    <property type="match status" value="1"/>
</dbReference>
<dbReference type="InterPro" id="IPR016163">
    <property type="entry name" value="Ald_DH_C"/>
</dbReference>
<dbReference type="InterPro" id="IPR016161">
    <property type="entry name" value="Ald_DH/histidinol_DH"/>
</dbReference>
<organism evidence="6 7">
    <name type="scientific">Pedobacter ginsengisoli</name>
    <dbReference type="NCBI Taxonomy" id="363852"/>
    <lineage>
        <taxon>Bacteria</taxon>
        <taxon>Pseudomonadati</taxon>
        <taxon>Bacteroidota</taxon>
        <taxon>Sphingobacteriia</taxon>
        <taxon>Sphingobacteriales</taxon>
        <taxon>Sphingobacteriaceae</taxon>
        <taxon>Pedobacter</taxon>
    </lineage>
</organism>
<dbReference type="AlphaFoldDB" id="A0A2D1UCK8"/>
<dbReference type="KEGG" id="pgs:CPT03_22610"/>
<dbReference type="PROSITE" id="PS00687">
    <property type="entry name" value="ALDEHYDE_DEHYDR_GLU"/>
    <property type="match status" value="1"/>
</dbReference>
<dbReference type="Pfam" id="PF00171">
    <property type="entry name" value="Aldedh"/>
    <property type="match status" value="1"/>
</dbReference>
<dbReference type="Gene3D" id="3.40.605.10">
    <property type="entry name" value="Aldehyde Dehydrogenase, Chain A, domain 1"/>
    <property type="match status" value="1"/>
</dbReference>
<keyword evidence="7" id="KW-1185">Reference proteome</keyword>
<evidence type="ECO:0000259" key="5">
    <source>
        <dbReference type="Pfam" id="PF00171"/>
    </source>
</evidence>
<dbReference type="EMBL" id="CP024091">
    <property type="protein sequence ID" value="ATP59360.1"/>
    <property type="molecule type" value="Genomic_DNA"/>
</dbReference>
<dbReference type="OrthoDB" id="781568at2"/>